<proteinExistence type="predicted"/>
<dbReference type="PROSITE" id="PS50893">
    <property type="entry name" value="ABC_TRANSPORTER_2"/>
    <property type="match status" value="1"/>
</dbReference>
<accession>A0A9D1M0H5</accession>
<dbReference type="Pfam" id="PF12848">
    <property type="entry name" value="ABC_tran_Xtn"/>
    <property type="match status" value="1"/>
</dbReference>
<dbReference type="EMBL" id="DVNH01000017">
    <property type="protein sequence ID" value="HIU51434.1"/>
    <property type="molecule type" value="Genomic_DNA"/>
</dbReference>
<dbReference type="PROSITE" id="PS00211">
    <property type="entry name" value="ABC_TRANSPORTER_1"/>
    <property type="match status" value="1"/>
</dbReference>
<keyword evidence="2 5" id="KW-0067">ATP-binding</keyword>
<dbReference type="NCBIfam" id="NF000355">
    <property type="entry name" value="ribo_prot_ABC_F"/>
    <property type="match status" value="1"/>
</dbReference>
<dbReference type="InterPro" id="IPR003439">
    <property type="entry name" value="ABC_transporter-like_ATP-bd"/>
</dbReference>
<dbReference type="AlphaFoldDB" id="A0A9D1M0H5"/>
<dbReference type="SMART" id="SM00382">
    <property type="entry name" value="AAA"/>
    <property type="match status" value="2"/>
</dbReference>
<evidence type="ECO:0000256" key="2">
    <source>
        <dbReference type="ARBA" id="ARBA00022840"/>
    </source>
</evidence>
<dbReference type="GO" id="GO:0016887">
    <property type="term" value="F:ATP hydrolysis activity"/>
    <property type="evidence" value="ECO:0007669"/>
    <property type="project" value="InterPro"/>
</dbReference>
<dbReference type="PANTHER" id="PTHR42855">
    <property type="entry name" value="ABC TRANSPORTER ATP-BINDING SUBUNIT"/>
    <property type="match status" value="1"/>
</dbReference>
<dbReference type="InterPro" id="IPR027417">
    <property type="entry name" value="P-loop_NTPase"/>
</dbReference>
<evidence type="ECO:0000256" key="1">
    <source>
        <dbReference type="ARBA" id="ARBA00022741"/>
    </source>
</evidence>
<dbReference type="Gene3D" id="3.40.50.300">
    <property type="entry name" value="P-loop containing nucleotide triphosphate hydrolases"/>
    <property type="match status" value="3"/>
</dbReference>
<name>A0A9D1M0H5_9FIRM</name>
<keyword evidence="1" id="KW-0547">Nucleotide-binding</keyword>
<dbReference type="SUPFAM" id="SSF52540">
    <property type="entry name" value="P-loop containing nucleoside triphosphate hydrolases"/>
    <property type="match status" value="2"/>
</dbReference>
<feature type="domain" description="ABC transporter" evidence="4">
    <location>
        <begin position="4"/>
        <end position="481"/>
    </location>
</feature>
<dbReference type="Pfam" id="PF00005">
    <property type="entry name" value="ABC_tran"/>
    <property type="match status" value="2"/>
</dbReference>
<gene>
    <name evidence="5" type="ORF">IAB70_02240</name>
</gene>
<evidence type="ECO:0000259" key="4">
    <source>
        <dbReference type="PROSITE" id="PS50893"/>
    </source>
</evidence>
<dbReference type="PANTHER" id="PTHR42855:SF2">
    <property type="entry name" value="DRUG RESISTANCE ABC TRANSPORTER,ATP-BINDING PROTEIN"/>
    <property type="match status" value="1"/>
</dbReference>
<comment type="caution">
    <text evidence="5">The sequence shown here is derived from an EMBL/GenBank/DDBJ whole genome shotgun (WGS) entry which is preliminary data.</text>
</comment>
<dbReference type="InterPro" id="IPR003593">
    <property type="entry name" value="AAA+_ATPase"/>
</dbReference>
<reference evidence="5" key="1">
    <citation type="submission" date="2020-10" db="EMBL/GenBank/DDBJ databases">
        <authorList>
            <person name="Gilroy R."/>
        </authorList>
    </citation>
    <scope>NUCLEOTIDE SEQUENCE</scope>
    <source>
        <strain evidence="5">CHK195-15760</strain>
    </source>
</reference>
<evidence type="ECO:0000313" key="6">
    <source>
        <dbReference type="Proteomes" id="UP000824093"/>
    </source>
</evidence>
<dbReference type="Proteomes" id="UP000824093">
    <property type="component" value="Unassembled WGS sequence"/>
</dbReference>
<dbReference type="InterPro" id="IPR032781">
    <property type="entry name" value="ABC_tran_Xtn"/>
</dbReference>
<protein>
    <submittedName>
        <fullName evidence="5">ABC-F family ATP-binding cassette domain-containing protein</fullName>
    </submittedName>
</protein>
<dbReference type="GO" id="GO:0005524">
    <property type="term" value="F:ATP binding"/>
    <property type="evidence" value="ECO:0007669"/>
    <property type="project" value="UniProtKB-KW"/>
</dbReference>
<keyword evidence="3" id="KW-0175">Coiled coil</keyword>
<evidence type="ECO:0000313" key="5">
    <source>
        <dbReference type="EMBL" id="HIU51434.1"/>
    </source>
</evidence>
<sequence length="530" mass="61838">MVVIEIKQLKKLFGERELFKINNLKINENEKVGIVGKNGCGKTTLLDIIAGKLEPDEGKVEVKQDFIYLKQFNEVEEESKFLSGGEKTKQLYKRKLNLHTNLVLMDEPTNHLDMESILKLEERLKKYQGTLLMISHDRTLLDHICNFIIEIEDGEVTKYKGNYTSYQIQKEIIKKTKELEYFKYIEEKSKLEKAICISKNNSKEVKKAPSRMGNSEARLHKRDAEEIREKIDGHTKALERRLEKLEEKEKPKQEQRIYMRVEENRKLKGRNVLTAEHLTIQFPGKILLQDINFQVPTNAKIALIGKNGAGKTTLIKEILKGNEKIKIREAVKIGYFSQEFEGLEEEKTILENVMQDTVQGEVVCRNILGRLLFRNQEVYKKVKVLSGGEKVKVAIAKILVSDANFLILDEPTNFLDLPSLEELEKLIIEYQGTILFVTHDRTWMNHVANYLFIIEDKKLIQYKGNYEQYEKEKIRKKETKAKQEDDLVIEMKLIALDSKIALTKDPMEKEKLEEEYINLKKIQMQNKQKC</sequence>
<feature type="coiled-coil region" evidence="3">
    <location>
        <begin position="459"/>
        <end position="529"/>
    </location>
</feature>
<dbReference type="InterPro" id="IPR017871">
    <property type="entry name" value="ABC_transporter-like_CS"/>
</dbReference>
<reference evidence="5" key="2">
    <citation type="journal article" date="2021" name="PeerJ">
        <title>Extensive microbial diversity within the chicken gut microbiome revealed by metagenomics and culture.</title>
        <authorList>
            <person name="Gilroy R."/>
            <person name="Ravi A."/>
            <person name="Getino M."/>
            <person name="Pursley I."/>
            <person name="Horton D.L."/>
            <person name="Alikhan N.F."/>
            <person name="Baker D."/>
            <person name="Gharbi K."/>
            <person name="Hall N."/>
            <person name="Watson M."/>
            <person name="Adriaenssens E.M."/>
            <person name="Foster-Nyarko E."/>
            <person name="Jarju S."/>
            <person name="Secka A."/>
            <person name="Antonio M."/>
            <person name="Oren A."/>
            <person name="Chaudhuri R.R."/>
            <person name="La Ragione R."/>
            <person name="Hildebrand F."/>
            <person name="Pallen M.J."/>
        </authorList>
    </citation>
    <scope>NUCLEOTIDE SEQUENCE</scope>
    <source>
        <strain evidence="5">CHK195-15760</strain>
    </source>
</reference>
<feature type="coiled-coil region" evidence="3">
    <location>
        <begin position="228"/>
        <end position="255"/>
    </location>
</feature>
<dbReference type="InterPro" id="IPR051309">
    <property type="entry name" value="ABCF_ATPase"/>
</dbReference>
<dbReference type="CDD" id="cd03221">
    <property type="entry name" value="ABCF_EF-3"/>
    <property type="match status" value="2"/>
</dbReference>
<evidence type="ECO:0000256" key="3">
    <source>
        <dbReference type="SAM" id="Coils"/>
    </source>
</evidence>
<organism evidence="5 6">
    <name type="scientific">Candidatus Merdicola faecigallinarum</name>
    <dbReference type="NCBI Taxonomy" id="2840862"/>
    <lineage>
        <taxon>Bacteria</taxon>
        <taxon>Bacillati</taxon>
        <taxon>Bacillota</taxon>
        <taxon>Clostridia</taxon>
        <taxon>Candidatus Merdicola</taxon>
    </lineage>
</organism>